<proteinExistence type="predicted"/>
<reference evidence="1 2" key="1">
    <citation type="journal article" date="2024" name="G3 (Bethesda)">
        <title>Genome assembly of Hibiscus sabdariffa L. provides insights into metabolisms of medicinal natural products.</title>
        <authorList>
            <person name="Kim T."/>
        </authorList>
    </citation>
    <scope>NUCLEOTIDE SEQUENCE [LARGE SCALE GENOMIC DNA]</scope>
    <source>
        <strain evidence="1">TK-2024</strain>
        <tissue evidence="1">Old leaves</tissue>
    </source>
</reference>
<dbReference type="EMBL" id="JBBPBN010000040">
    <property type="protein sequence ID" value="KAK8999641.1"/>
    <property type="molecule type" value="Genomic_DNA"/>
</dbReference>
<name>A0ABR2QG33_9ROSI</name>
<accession>A0ABR2QG33</accession>
<evidence type="ECO:0000313" key="2">
    <source>
        <dbReference type="Proteomes" id="UP001396334"/>
    </source>
</evidence>
<keyword evidence="2" id="KW-1185">Reference proteome</keyword>
<dbReference type="Proteomes" id="UP001396334">
    <property type="component" value="Unassembled WGS sequence"/>
</dbReference>
<gene>
    <name evidence="1" type="ORF">V6N11_070800</name>
</gene>
<protein>
    <submittedName>
        <fullName evidence="1">Uncharacterized protein</fullName>
    </submittedName>
</protein>
<comment type="caution">
    <text evidence="1">The sequence shown here is derived from an EMBL/GenBank/DDBJ whole genome shotgun (WGS) entry which is preliminary data.</text>
</comment>
<organism evidence="1 2">
    <name type="scientific">Hibiscus sabdariffa</name>
    <name type="common">roselle</name>
    <dbReference type="NCBI Taxonomy" id="183260"/>
    <lineage>
        <taxon>Eukaryota</taxon>
        <taxon>Viridiplantae</taxon>
        <taxon>Streptophyta</taxon>
        <taxon>Embryophyta</taxon>
        <taxon>Tracheophyta</taxon>
        <taxon>Spermatophyta</taxon>
        <taxon>Magnoliopsida</taxon>
        <taxon>eudicotyledons</taxon>
        <taxon>Gunneridae</taxon>
        <taxon>Pentapetalae</taxon>
        <taxon>rosids</taxon>
        <taxon>malvids</taxon>
        <taxon>Malvales</taxon>
        <taxon>Malvaceae</taxon>
        <taxon>Malvoideae</taxon>
        <taxon>Hibiscus</taxon>
    </lineage>
</organism>
<sequence>MEASAAAGWTESPRLPPQHRHIRPKATVCDWEHVAITLLFFDEPTRSSCSPTQPRLVRQTITRPHYTWIAVYSDVACLMSHVSCRMCERQHVSWPQI</sequence>
<evidence type="ECO:0000313" key="1">
    <source>
        <dbReference type="EMBL" id="KAK8999641.1"/>
    </source>
</evidence>